<dbReference type="Gene3D" id="3.40.630.30">
    <property type="match status" value="1"/>
</dbReference>
<dbReference type="InterPro" id="IPR038740">
    <property type="entry name" value="BioF2-like_GNAT_dom"/>
</dbReference>
<evidence type="ECO:0000256" key="1">
    <source>
        <dbReference type="SAM" id="MobiDB-lite"/>
    </source>
</evidence>
<dbReference type="EMBL" id="BAAARN010000002">
    <property type="protein sequence ID" value="GAA2736969.1"/>
    <property type="molecule type" value="Genomic_DNA"/>
</dbReference>
<sequence length="304" mass="33369">MEAGTRKVRAVTDPRDDSRSDSQSDSHSASRSDPAALLRAYDEQLRDEAETPSAVHVERLGPLRLATFLRGRGFITYSTLAQDGRPATPESVEALVDGALAHYRSDPSIVCVEWKTRGHDHAPGLHETLLAHGFTPDEPESVMVGEAVLLAVDVAVSPDVAGELVVRQVTDEDDVRAMCAMQAEVFGDTPEFAEEILAQVLHRLRTRDDMEMWVAEVGDQIVSAGRLEPVEGTEFAGIWGGATRPEWRGKGIYRALTSARARSAISLGKRYLNSDSTEFSRPILEQSGLVKVTTTTPYEWRRDA</sequence>
<feature type="compositionally biased region" description="Basic and acidic residues" evidence="1">
    <location>
        <begin position="10"/>
        <end position="30"/>
    </location>
</feature>
<reference evidence="3 4" key="1">
    <citation type="journal article" date="2019" name="Int. J. Syst. Evol. Microbiol.">
        <title>The Global Catalogue of Microorganisms (GCM) 10K type strain sequencing project: providing services to taxonomists for standard genome sequencing and annotation.</title>
        <authorList>
            <consortium name="The Broad Institute Genomics Platform"/>
            <consortium name="The Broad Institute Genome Sequencing Center for Infectious Disease"/>
            <person name="Wu L."/>
            <person name="Ma J."/>
        </authorList>
    </citation>
    <scope>NUCLEOTIDE SEQUENCE [LARGE SCALE GENOMIC DNA]</scope>
    <source>
        <strain evidence="3 4">JCM 16378</strain>
    </source>
</reference>
<proteinExistence type="predicted"/>
<feature type="domain" description="N-acetyltransferase" evidence="2">
    <location>
        <begin position="164"/>
        <end position="304"/>
    </location>
</feature>
<evidence type="ECO:0000313" key="3">
    <source>
        <dbReference type="EMBL" id="GAA2736969.1"/>
    </source>
</evidence>
<name>A0ABN3UQX2_9MICO</name>
<gene>
    <name evidence="3" type="ORF">GCM10009867_22650</name>
</gene>
<dbReference type="CDD" id="cd04301">
    <property type="entry name" value="NAT_SF"/>
    <property type="match status" value="1"/>
</dbReference>
<dbReference type="Proteomes" id="UP001501326">
    <property type="component" value="Unassembled WGS sequence"/>
</dbReference>
<evidence type="ECO:0000259" key="2">
    <source>
        <dbReference type="PROSITE" id="PS51186"/>
    </source>
</evidence>
<dbReference type="PROSITE" id="PS51186">
    <property type="entry name" value="GNAT"/>
    <property type="match status" value="1"/>
</dbReference>
<dbReference type="InterPro" id="IPR016181">
    <property type="entry name" value="Acyl_CoA_acyltransferase"/>
</dbReference>
<accession>A0ABN3UQX2</accession>
<organism evidence="3 4">
    <name type="scientific">Pedococcus aerophilus</name>
    <dbReference type="NCBI Taxonomy" id="436356"/>
    <lineage>
        <taxon>Bacteria</taxon>
        <taxon>Bacillati</taxon>
        <taxon>Actinomycetota</taxon>
        <taxon>Actinomycetes</taxon>
        <taxon>Micrococcales</taxon>
        <taxon>Intrasporangiaceae</taxon>
        <taxon>Pedococcus</taxon>
    </lineage>
</organism>
<dbReference type="SUPFAM" id="SSF55729">
    <property type="entry name" value="Acyl-CoA N-acyltransferases (Nat)"/>
    <property type="match status" value="1"/>
</dbReference>
<dbReference type="InterPro" id="IPR000182">
    <property type="entry name" value="GNAT_dom"/>
</dbReference>
<dbReference type="Pfam" id="PF13480">
    <property type="entry name" value="Acetyltransf_6"/>
    <property type="match status" value="1"/>
</dbReference>
<comment type="caution">
    <text evidence="3">The sequence shown here is derived from an EMBL/GenBank/DDBJ whole genome shotgun (WGS) entry which is preliminary data.</text>
</comment>
<feature type="region of interest" description="Disordered" evidence="1">
    <location>
        <begin position="1"/>
        <end position="35"/>
    </location>
</feature>
<evidence type="ECO:0000313" key="4">
    <source>
        <dbReference type="Proteomes" id="UP001501326"/>
    </source>
</evidence>
<keyword evidence="4" id="KW-1185">Reference proteome</keyword>
<protein>
    <submittedName>
        <fullName evidence="3">GNAT family N-acetyltransferase</fullName>
    </submittedName>
</protein>